<feature type="binding site" evidence="8">
    <location>
        <begin position="81"/>
        <end position="83"/>
    </location>
    <ligand>
        <name>5-amino-6-(D-ribitylamino)uracil</name>
        <dbReference type="ChEBI" id="CHEBI:15934"/>
    </ligand>
</feature>
<comment type="pathway">
    <text evidence="1 8">Cofactor biosynthesis; riboflavin biosynthesis; riboflavin from 2-hydroxy-3-oxobutyl phosphate and 5-amino-6-(D-ribitylamino)uracil: step 1/2.</text>
</comment>
<dbReference type="CDD" id="cd09209">
    <property type="entry name" value="Lumazine_synthase-I"/>
    <property type="match status" value="1"/>
</dbReference>
<dbReference type="PANTHER" id="PTHR21058:SF0">
    <property type="entry name" value="6,7-DIMETHYL-8-RIBITYLLUMAZINE SYNTHASE"/>
    <property type="match status" value="1"/>
</dbReference>
<evidence type="ECO:0000256" key="3">
    <source>
        <dbReference type="ARBA" id="ARBA00012664"/>
    </source>
</evidence>
<dbReference type="RefSeq" id="WP_100669280.1">
    <property type="nucleotide sequence ID" value="NZ_CP024955.1"/>
</dbReference>
<proteinExistence type="inferred from homology"/>
<evidence type="ECO:0000256" key="1">
    <source>
        <dbReference type="ARBA" id="ARBA00004917"/>
    </source>
</evidence>
<dbReference type="NCBIfam" id="NF000812">
    <property type="entry name" value="PRK00061.1-4"/>
    <property type="match status" value="1"/>
</dbReference>
<dbReference type="EC" id="2.5.1.78" evidence="3 8"/>
<reference evidence="11" key="1">
    <citation type="submission" date="2017-11" db="EMBL/GenBank/DDBJ databases">
        <title>Complete Genome Sequence of Kyrpidia sp. Strain EA-1, a thermophilic, hydrogen-oxidizing Bacterium, isolated from the Azores.</title>
        <authorList>
            <person name="Reiner J.E."/>
            <person name="Lapp C.J."/>
            <person name="Bunk B."/>
            <person name="Gescher J."/>
        </authorList>
    </citation>
    <scope>NUCLEOTIDE SEQUENCE [LARGE SCALE GENOMIC DNA]</scope>
    <source>
        <strain evidence="11">EA-1</strain>
    </source>
</reference>
<protein>
    <recommendedName>
        <fullName evidence="7 8">6,7-dimethyl-8-ribityllumazine synthase</fullName>
        <shortName evidence="8">DMRL synthase</shortName>
        <shortName evidence="8">LS</shortName>
        <shortName evidence="8">Lumazine synthase</shortName>
        <ecNumber evidence="3 8">2.5.1.78</ecNumber>
    </recommendedName>
</protein>
<dbReference type="InterPro" id="IPR002180">
    <property type="entry name" value="LS/RS"/>
</dbReference>
<dbReference type="Proteomes" id="UP000502196">
    <property type="component" value="Chromosome"/>
</dbReference>
<dbReference type="SUPFAM" id="SSF52121">
    <property type="entry name" value="Lumazine synthase"/>
    <property type="match status" value="1"/>
</dbReference>
<evidence type="ECO:0000256" key="8">
    <source>
        <dbReference type="HAMAP-Rule" id="MF_00178"/>
    </source>
</evidence>
<dbReference type="AlphaFoldDB" id="A0A2K8NAX9"/>
<keyword evidence="11" id="KW-1185">Reference proteome</keyword>
<evidence type="ECO:0000313" key="12">
    <source>
        <dbReference type="Proteomes" id="UP000502196"/>
    </source>
</evidence>
<dbReference type="UniPathway" id="UPA00275">
    <property type="reaction ID" value="UER00404"/>
</dbReference>
<comment type="function">
    <text evidence="8">Catalyzes the formation of 6,7-dimethyl-8-ribityllumazine by condensation of 5-amino-6-(D-ribitylamino)uracil with 3,4-dihydroxy-2-butanone 4-phosphate. This is the penultimate step in the biosynthesis of riboflavin.</text>
</comment>
<dbReference type="NCBIfam" id="TIGR00114">
    <property type="entry name" value="lumazine-synth"/>
    <property type="match status" value="1"/>
</dbReference>
<comment type="catalytic activity">
    <reaction evidence="6 8">
        <text>(2S)-2-hydroxy-3-oxobutyl phosphate + 5-amino-6-(D-ribitylamino)uracil = 6,7-dimethyl-8-(1-D-ribityl)lumazine + phosphate + 2 H2O + H(+)</text>
        <dbReference type="Rhea" id="RHEA:26152"/>
        <dbReference type="ChEBI" id="CHEBI:15377"/>
        <dbReference type="ChEBI" id="CHEBI:15378"/>
        <dbReference type="ChEBI" id="CHEBI:15934"/>
        <dbReference type="ChEBI" id="CHEBI:43474"/>
        <dbReference type="ChEBI" id="CHEBI:58201"/>
        <dbReference type="ChEBI" id="CHEBI:58830"/>
        <dbReference type="EC" id="2.5.1.78"/>
    </reaction>
</comment>
<comment type="subunit">
    <text evidence="8">Forms an icosahedral capsid composed of 60 subunits, arranged as a dodecamer of pentamers.</text>
</comment>
<dbReference type="FunFam" id="3.40.50.960:FF:000001">
    <property type="entry name" value="6,7-dimethyl-8-ribityllumazine synthase"/>
    <property type="match status" value="1"/>
</dbReference>
<feature type="binding site" evidence="8">
    <location>
        <position position="114"/>
    </location>
    <ligand>
        <name>5-amino-6-(D-ribitylamino)uracil</name>
        <dbReference type="ChEBI" id="CHEBI:15934"/>
    </ligand>
</feature>
<reference evidence="9" key="2">
    <citation type="journal article" date="2018" name="Genome Announc.">
        <title>Complete Genome Sequence of Kyrpidia sp. Strain EA-1, a Thermophilic Knallgas Bacterium, Isolated from the Azores.</title>
        <authorList>
            <person name="Reiner J.E."/>
            <person name="Lapp C.J."/>
            <person name="Bunk B."/>
            <person name="Sproer C."/>
            <person name="Overmann J."/>
            <person name="Gescher J."/>
        </authorList>
    </citation>
    <scope>NUCLEOTIDE SEQUENCE</scope>
    <source>
        <strain evidence="9">EA-1</strain>
    </source>
</reference>
<dbReference type="Gene3D" id="3.40.50.960">
    <property type="entry name" value="Lumazine/riboflavin synthase"/>
    <property type="match status" value="1"/>
</dbReference>
<feature type="binding site" evidence="8">
    <location>
        <position position="23"/>
    </location>
    <ligand>
        <name>5-amino-6-(D-ribitylamino)uracil</name>
        <dbReference type="ChEBI" id="CHEBI:15934"/>
    </ligand>
</feature>
<evidence type="ECO:0000256" key="7">
    <source>
        <dbReference type="ARBA" id="ARBA00072606"/>
    </source>
</evidence>
<evidence type="ECO:0000256" key="2">
    <source>
        <dbReference type="ARBA" id="ARBA00007424"/>
    </source>
</evidence>
<evidence type="ECO:0000256" key="5">
    <source>
        <dbReference type="ARBA" id="ARBA00022679"/>
    </source>
</evidence>
<keyword evidence="4 8" id="KW-0686">Riboflavin biosynthesis</keyword>
<evidence type="ECO:0000313" key="10">
    <source>
        <dbReference type="EMBL" id="CAB3392785.1"/>
    </source>
</evidence>
<organism evidence="9 11">
    <name type="scientific">Kyrpidia spormannii</name>
    <dbReference type="NCBI Taxonomy" id="2055160"/>
    <lineage>
        <taxon>Bacteria</taxon>
        <taxon>Bacillati</taxon>
        <taxon>Bacillota</taxon>
        <taxon>Bacilli</taxon>
        <taxon>Bacillales</taxon>
        <taxon>Alicyclobacillaceae</taxon>
        <taxon>Kyrpidia</taxon>
    </lineage>
</organism>
<sequence length="168" mass="17740">MARIFEGGLSGEGARFGLVVSRFNELITRPLLEGALGALRRHGVREEDVDVAWVPGAFEIPVVAQKMAESGRYDAVVALGAVIRGATPHFDYVAGEAAKGVAAAALKTGVPVIFGILTTDTIEQAVERAGTKGGNKGWDAAVSAVEMADLMRRLSRAVEEDGHRVVEQ</sequence>
<dbReference type="GO" id="GO:0009349">
    <property type="term" value="C:riboflavin synthase complex"/>
    <property type="evidence" value="ECO:0007669"/>
    <property type="project" value="UniProtKB-UniRule"/>
</dbReference>
<evidence type="ECO:0000256" key="6">
    <source>
        <dbReference type="ARBA" id="ARBA00048785"/>
    </source>
</evidence>
<dbReference type="PANTHER" id="PTHR21058">
    <property type="entry name" value="6,7-DIMETHYL-8-RIBITYLLUMAZINE SYNTHASE DMRL SYNTHASE LUMAZINE SYNTHASE"/>
    <property type="match status" value="1"/>
</dbReference>
<feature type="active site" description="Proton donor" evidence="8">
    <location>
        <position position="89"/>
    </location>
</feature>
<dbReference type="Pfam" id="PF00885">
    <property type="entry name" value="DMRL_synthase"/>
    <property type="match status" value="1"/>
</dbReference>
<dbReference type="EMBL" id="LR792683">
    <property type="protein sequence ID" value="CAB3392785.1"/>
    <property type="molecule type" value="Genomic_DNA"/>
</dbReference>
<evidence type="ECO:0000313" key="11">
    <source>
        <dbReference type="Proteomes" id="UP000231932"/>
    </source>
</evidence>
<feature type="binding site" evidence="8">
    <location>
        <begin position="57"/>
        <end position="59"/>
    </location>
    <ligand>
        <name>5-amino-6-(D-ribitylamino)uracil</name>
        <dbReference type="ChEBI" id="CHEBI:15934"/>
    </ligand>
</feature>
<feature type="binding site" evidence="8">
    <location>
        <position position="128"/>
    </location>
    <ligand>
        <name>(2S)-2-hydroxy-3-oxobutyl phosphate</name>
        <dbReference type="ChEBI" id="CHEBI:58830"/>
    </ligand>
</feature>
<gene>
    <name evidence="8 10" type="primary">ribH</name>
    <name evidence="10" type="ORF">COOX1_1584</name>
    <name evidence="9" type="ORF">CVV65_07295</name>
</gene>
<reference evidence="10 12" key="3">
    <citation type="submission" date="2020-04" db="EMBL/GenBank/DDBJ databases">
        <authorList>
            <person name="Hogendoorn C."/>
        </authorList>
    </citation>
    <scope>NUCLEOTIDE SEQUENCE [LARGE SCALE GENOMIC DNA]</scope>
    <source>
        <strain evidence="10">COOX1</strain>
    </source>
</reference>
<feature type="binding site" evidence="8">
    <location>
        <begin position="86"/>
        <end position="87"/>
    </location>
    <ligand>
        <name>(2S)-2-hydroxy-3-oxobutyl phosphate</name>
        <dbReference type="ChEBI" id="CHEBI:58830"/>
    </ligand>
</feature>
<keyword evidence="5 8" id="KW-0808">Transferase</keyword>
<dbReference type="KEGG" id="kyr:CVV65_07295"/>
<dbReference type="GO" id="GO:0009231">
    <property type="term" value="P:riboflavin biosynthetic process"/>
    <property type="evidence" value="ECO:0007669"/>
    <property type="project" value="UniProtKB-UniRule"/>
</dbReference>
<name>A0A2K8NAX9_9BACL</name>
<dbReference type="EMBL" id="CP024955">
    <property type="protein sequence ID" value="ATY86481.1"/>
    <property type="molecule type" value="Genomic_DNA"/>
</dbReference>
<dbReference type="Proteomes" id="UP000231932">
    <property type="component" value="Chromosome"/>
</dbReference>
<dbReference type="HAMAP" id="MF_00178">
    <property type="entry name" value="Lumazine_synth"/>
    <property type="match status" value="1"/>
</dbReference>
<comment type="similarity">
    <text evidence="2 8">Belongs to the DMRL synthase family.</text>
</comment>
<dbReference type="GO" id="GO:0005829">
    <property type="term" value="C:cytosol"/>
    <property type="evidence" value="ECO:0007669"/>
    <property type="project" value="TreeGrafter"/>
</dbReference>
<accession>A0A2K8NAX9</accession>
<evidence type="ECO:0000313" key="9">
    <source>
        <dbReference type="EMBL" id="ATY86481.1"/>
    </source>
</evidence>
<dbReference type="InterPro" id="IPR034964">
    <property type="entry name" value="LS"/>
</dbReference>
<dbReference type="InterPro" id="IPR036467">
    <property type="entry name" value="LS/RS_sf"/>
</dbReference>
<dbReference type="GO" id="GO:0000906">
    <property type="term" value="F:6,7-dimethyl-8-ribityllumazine synthase activity"/>
    <property type="evidence" value="ECO:0007669"/>
    <property type="project" value="UniProtKB-UniRule"/>
</dbReference>
<dbReference type="OrthoDB" id="9809709at2"/>
<evidence type="ECO:0000256" key="4">
    <source>
        <dbReference type="ARBA" id="ARBA00022619"/>
    </source>
</evidence>